<dbReference type="InterPro" id="IPR045584">
    <property type="entry name" value="Pilin-like"/>
</dbReference>
<dbReference type="NCBIfam" id="TIGR02532">
    <property type="entry name" value="IV_pilin_GFxxxE"/>
    <property type="match status" value="1"/>
</dbReference>
<dbReference type="SUPFAM" id="SSF54523">
    <property type="entry name" value="Pili subunits"/>
    <property type="match status" value="1"/>
</dbReference>
<dbReference type="PANTHER" id="PTHR30093">
    <property type="entry name" value="GENERAL SECRETION PATHWAY PROTEIN G"/>
    <property type="match status" value="1"/>
</dbReference>
<dbReference type="Gene3D" id="3.30.700.10">
    <property type="entry name" value="Glycoprotein, Type 4 Pilin"/>
    <property type="match status" value="1"/>
</dbReference>
<reference evidence="3 4" key="1">
    <citation type="submission" date="2019-08" db="EMBL/GenBank/DDBJ databases">
        <title>Deep-cultivation of Planctomycetes and their phenomic and genomic characterization uncovers novel biology.</title>
        <authorList>
            <person name="Wiegand S."/>
            <person name="Jogler M."/>
            <person name="Boedeker C."/>
            <person name="Pinto D."/>
            <person name="Vollmers J."/>
            <person name="Rivas-Marin E."/>
            <person name="Kohn T."/>
            <person name="Peeters S.H."/>
            <person name="Heuer A."/>
            <person name="Rast P."/>
            <person name="Oberbeckmann S."/>
            <person name="Bunk B."/>
            <person name="Jeske O."/>
            <person name="Meyerdierks A."/>
            <person name="Storesund J.E."/>
            <person name="Kallscheuer N."/>
            <person name="Luecker S."/>
            <person name="Lage O.M."/>
            <person name="Pohl T."/>
            <person name="Merkel B.J."/>
            <person name="Hornburger P."/>
            <person name="Mueller R.-W."/>
            <person name="Bruemmer F."/>
            <person name="Labrenz M."/>
            <person name="Spormann A.M."/>
            <person name="Op den Camp H."/>
            <person name="Overmann J."/>
            <person name="Amann R."/>
            <person name="Jetten M.S.M."/>
            <person name="Mascher T."/>
            <person name="Medema M.H."/>
            <person name="Devos D.P."/>
            <person name="Kaster A.-K."/>
            <person name="Ovreas L."/>
            <person name="Rohde M."/>
            <person name="Galperin M.Y."/>
            <person name="Jogler C."/>
        </authorList>
    </citation>
    <scope>NUCLEOTIDE SEQUENCE [LARGE SCALE GENOMIC DNA]</scope>
    <source>
        <strain evidence="3 4">Pr1d</strain>
    </source>
</reference>
<dbReference type="AlphaFoldDB" id="A0A5B9QHD7"/>
<evidence type="ECO:0000313" key="4">
    <source>
        <dbReference type="Proteomes" id="UP000323917"/>
    </source>
</evidence>
<dbReference type="Pfam" id="PF07963">
    <property type="entry name" value="N_methyl"/>
    <property type="match status" value="1"/>
</dbReference>
<dbReference type="PANTHER" id="PTHR30093:SF2">
    <property type="entry name" value="TYPE II SECRETION SYSTEM PROTEIN H"/>
    <property type="match status" value="1"/>
</dbReference>
<dbReference type="NCBIfam" id="TIGR04294">
    <property type="entry name" value="pre_pil_HX9DG"/>
    <property type="match status" value="1"/>
</dbReference>
<feature type="transmembrane region" description="Helical" evidence="1">
    <location>
        <begin position="23"/>
        <end position="47"/>
    </location>
</feature>
<dbReference type="Proteomes" id="UP000323917">
    <property type="component" value="Chromosome"/>
</dbReference>
<dbReference type="InterPro" id="IPR027558">
    <property type="entry name" value="Pre_pil_HX9DG_C"/>
</dbReference>
<keyword evidence="1" id="KW-1133">Transmembrane helix</keyword>
<keyword evidence="4" id="KW-1185">Reference proteome</keyword>
<evidence type="ECO:0000313" key="3">
    <source>
        <dbReference type="EMBL" id="QEG36376.1"/>
    </source>
</evidence>
<feature type="domain" description="DUF1559" evidence="2">
    <location>
        <begin position="48"/>
        <end position="343"/>
    </location>
</feature>
<sequence length="358" mass="38841">MNKKLIGRVHHGSLKKQTSGESAFTLVELLVVIAIIGVLVALLLPAVQAAREAARRIQCSNNLKQLGLGALNYESARGYFPISYGTGWDNAGGIDQPGAGWILSTLPYLEQQSLYDRFAAASAFEGKMPKTNICPDRPPRPRNAGISSAPACDLMEIQLASLHCPSDDAETEEEIPPNWARKVATTSYKGVLGDTWLGSSGQSGSVFHNNSARYPSGNYDTIDPRYSASNPRDCHHDTRCRGIFFRQTLQEPIKIGSISDGMSNTAMVGEDIVALNGHSVAFYADGDWNSCNIPLNYGTNTPNPTAFRNDWSNARGFKSRHPGGVQFVYADGSVHFLDDATDHGLFRASCTRNEGEAL</sequence>
<dbReference type="InterPro" id="IPR012902">
    <property type="entry name" value="N_methyl_site"/>
</dbReference>
<dbReference type="KEGG" id="bgok:Pr1d_36900"/>
<keyword evidence="1" id="KW-0472">Membrane</keyword>
<keyword evidence="1" id="KW-0812">Transmembrane</keyword>
<dbReference type="Pfam" id="PF07596">
    <property type="entry name" value="SBP_bac_10"/>
    <property type="match status" value="1"/>
</dbReference>
<dbReference type="OrthoDB" id="287493at2"/>
<dbReference type="InterPro" id="IPR011453">
    <property type="entry name" value="DUF1559"/>
</dbReference>
<proteinExistence type="predicted"/>
<accession>A0A5B9QHD7</accession>
<protein>
    <recommendedName>
        <fullName evidence="2">DUF1559 domain-containing protein</fullName>
    </recommendedName>
</protein>
<gene>
    <name evidence="3" type="ORF">Pr1d_36900</name>
</gene>
<evidence type="ECO:0000256" key="1">
    <source>
        <dbReference type="SAM" id="Phobius"/>
    </source>
</evidence>
<dbReference type="RefSeq" id="WP_148074725.1">
    <property type="nucleotide sequence ID" value="NZ_CP042913.1"/>
</dbReference>
<dbReference type="EMBL" id="CP042913">
    <property type="protein sequence ID" value="QEG36376.1"/>
    <property type="molecule type" value="Genomic_DNA"/>
</dbReference>
<evidence type="ECO:0000259" key="2">
    <source>
        <dbReference type="Pfam" id="PF07596"/>
    </source>
</evidence>
<name>A0A5B9QHD7_9BACT</name>
<organism evidence="3 4">
    <name type="scientific">Bythopirellula goksoeyrii</name>
    <dbReference type="NCBI Taxonomy" id="1400387"/>
    <lineage>
        <taxon>Bacteria</taxon>
        <taxon>Pseudomonadati</taxon>
        <taxon>Planctomycetota</taxon>
        <taxon>Planctomycetia</taxon>
        <taxon>Pirellulales</taxon>
        <taxon>Lacipirellulaceae</taxon>
        <taxon>Bythopirellula</taxon>
    </lineage>
</organism>